<gene>
    <name evidence="1" type="ORF">ACFSOY_05780</name>
</gene>
<comment type="caution">
    <text evidence="1">The sequence shown here is derived from an EMBL/GenBank/DDBJ whole genome shotgun (WGS) entry which is preliminary data.</text>
</comment>
<dbReference type="RefSeq" id="WP_386044699.1">
    <property type="nucleotide sequence ID" value="NZ_JBHUIO010000005.1"/>
</dbReference>
<keyword evidence="2" id="KW-1185">Reference proteome</keyword>
<proteinExistence type="predicted"/>
<dbReference type="EMBL" id="JBHUIO010000005">
    <property type="protein sequence ID" value="MFD2169499.1"/>
    <property type="molecule type" value="Genomic_DNA"/>
</dbReference>
<evidence type="ECO:0000313" key="2">
    <source>
        <dbReference type="Proteomes" id="UP001597343"/>
    </source>
</evidence>
<sequence>MKSEPILQAYQSDTGETFVLAPTKEETATDRAELHNLIAQLLVDDARDGHRD</sequence>
<reference evidence="2" key="1">
    <citation type="journal article" date="2019" name="Int. J. Syst. Evol. Microbiol.">
        <title>The Global Catalogue of Microorganisms (GCM) 10K type strain sequencing project: providing services to taxonomists for standard genome sequencing and annotation.</title>
        <authorList>
            <consortium name="The Broad Institute Genomics Platform"/>
            <consortium name="The Broad Institute Genome Sequencing Center for Infectious Disease"/>
            <person name="Wu L."/>
            <person name="Ma J."/>
        </authorList>
    </citation>
    <scope>NUCLEOTIDE SEQUENCE [LARGE SCALE GENOMIC DNA]</scope>
    <source>
        <strain evidence="2">CGMCC 1.13574</strain>
    </source>
</reference>
<dbReference type="Proteomes" id="UP001597343">
    <property type="component" value="Unassembled WGS sequence"/>
</dbReference>
<protein>
    <submittedName>
        <fullName evidence="1">Uncharacterized protein</fullName>
    </submittedName>
</protein>
<evidence type="ECO:0000313" key="1">
    <source>
        <dbReference type="EMBL" id="MFD2169499.1"/>
    </source>
</evidence>
<accession>A0ABW4ZVZ5</accession>
<organism evidence="1 2">
    <name type="scientific">Tumebacillus lipolyticus</name>
    <dbReference type="NCBI Taxonomy" id="1280370"/>
    <lineage>
        <taxon>Bacteria</taxon>
        <taxon>Bacillati</taxon>
        <taxon>Bacillota</taxon>
        <taxon>Bacilli</taxon>
        <taxon>Bacillales</taxon>
        <taxon>Alicyclobacillaceae</taxon>
        <taxon>Tumebacillus</taxon>
    </lineage>
</organism>
<name>A0ABW4ZVZ5_9BACL</name>